<proteinExistence type="predicted"/>
<dbReference type="AlphaFoldDB" id="A0A0G0HFU4"/>
<accession>A0A0G0HFU4</accession>
<comment type="caution">
    <text evidence="1">The sequence shown here is derived from an EMBL/GenBank/DDBJ whole genome shotgun (WGS) entry which is preliminary data.</text>
</comment>
<dbReference type="EMBL" id="LBTI01000019">
    <property type="protein sequence ID" value="KKQ37405.1"/>
    <property type="molecule type" value="Genomic_DNA"/>
</dbReference>
<reference evidence="1 2" key="1">
    <citation type="journal article" date="2015" name="Nature">
        <title>rRNA introns, odd ribosomes, and small enigmatic genomes across a large radiation of phyla.</title>
        <authorList>
            <person name="Brown C.T."/>
            <person name="Hug L.A."/>
            <person name="Thomas B.C."/>
            <person name="Sharon I."/>
            <person name="Castelle C.J."/>
            <person name="Singh A."/>
            <person name="Wilkins M.J."/>
            <person name="Williams K.H."/>
            <person name="Banfield J.F."/>
        </authorList>
    </citation>
    <scope>NUCLEOTIDE SEQUENCE [LARGE SCALE GENOMIC DNA]</scope>
</reference>
<protein>
    <submittedName>
        <fullName evidence="1">Uncharacterized protein</fullName>
    </submittedName>
</protein>
<dbReference type="Proteomes" id="UP000034591">
    <property type="component" value="Unassembled WGS sequence"/>
</dbReference>
<organism evidence="1 2">
    <name type="scientific">Candidatus Woesebacteria bacterium GW2011_GWA1_37_7</name>
    <dbReference type="NCBI Taxonomy" id="1618545"/>
    <lineage>
        <taxon>Bacteria</taxon>
        <taxon>Candidatus Woeseibacteriota</taxon>
    </lineage>
</organism>
<evidence type="ECO:0000313" key="1">
    <source>
        <dbReference type="EMBL" id="KKQ37405.1"/>
    </source>
</evidence>
<gene>
    <name evidence="1" type="ORF">US53_C0019G0033</name>
</gene>
<sequence>MGINLEGSLAHKSVLSEVEGCQNQKNSVIYTQAEEEKVLRQE</sequence>
<name>A0A0G0HFU4_9BACT</name>
<evidence type="ECO:0000313" key="2">
    <source>
        <dbReference type="Proteomes" id="UP000034591"/>
    </source>
</evidence>